<evidence type="ECO:0000256" key="1">
    <source>
        <dbReference type="PROSITE-ProRule" id="PRU00042"/>
    </source>
</evidence>
<sequence length="193" mass="21898">MEKKGCFTVDYLVSQESSDEQGPSMELMQKFFNQQITQSQPSASNIPVDTAVTACSESKKQTSSSSPRSTKRRVQCAKCLKTFCDKGALKIHNSAVHLREMHKCTVIGCEMMFSSRRSRNRHSANPNPKLHSGSTLHSRLPLFRRDSLPNFQFPKIMPMFQPNPNLIQMQLGLLNFIQNQYKVPNQMVVEKSS</sequence>
<proteinExistence type="predicted"/>
<dbReference type="PANTHER" id="PTHR15021">
    <property type="entry name" value="DISCONNECTED-RELATED"/>
    <property type="match status" value="1"/>
</dbReference>
<reference evidence="4" key="1">
    <citation type="submission" date="2020-09" db="EMBL/GenBank/DDBJ databases">
        <authorList>
            <person name="Kikuchi T."/>
        </authorList>
    </citation>
    <scope>NUCLEOTIDE SEQUENCE</scope>
    <source>
        <strain evidence="4">SH1</strain>
    </source>
</reference>
<evidence type="ECO:0000256" key="2">
    <source>
        <dbReference type="SAM" id="MobiDB-lite"/>
    </source>
</evidence>
<dbReference type="PANTHER" id="PTHR15021:SF0">
    <property type="entry name" value="DISCO-RELATED, ISOFORM A-RELATED"/>
    <property type="match status" value="1"/>
</dbReference>
<feature type="domain" description="C2H2-type" evidence="3">
    <location>
        <begin position="74"/>
        <end position="102"/>
    </location>
</feature>
<dbReference type="OrthoDB" id="10070972at2759"/>
<dbReference type="GO" id="GO:0006355">
    <property type="term" value="P:regulation of DNA-templated transcription"/>
    <property type="evidence" value="ECO:0007669"/>
    <property type="project" value="TreeGrafter"/>
</dbReference>
<dbReference type="Gene3D" id="3.30.160.60">
    <property type="entry name" value="Classic Zinc Finger"/>
    <property type="match status" value="1"/>
</dbReference>
<dbReference type="PROSITE" id="PS50157">
    <property type="entry name" value="ZINC_FINGER_C2H2_2"/>
    <property type="match status" value="1"/>
</dbReference>
<dbReference type="GO" id="GO:0005634">
    <property type="term" value="C:nucleus"/>
    <property type="evidence" value="ECO:0007669"/>
    <property type="project" value="TreeGrafter"/>
</dbReference>
<feature type="region of interest" description="Disordered" evidence="2">
    <location>
        <begin position="118"/>
        <end position="138"/>
    </location>
</feature>
<gene>
    <name evidence="4" type="ORF">BOKJ2_LOCUS11695</name>
</gene>
<keyword evidence="1" id="KW-0479">Metal-binding</keyword>
<dbReference type="AlphaFoldDB" id="A0A811LBB5"/>
<name>A0A811LBB5_9BILA</name>
<dbReference type="Proteomes" id="UP000614601">
    <property type="component" value="Unassembled WGS sequence"/>
</dbReference>
<protein>
    <recommendedName>
        <fullName evidence="3">C2H2-type domain-containing protein</fullName>
    </recommendedName>
</protein>
<dbReference type="EMBL" id="CAJFCW020000005">
    <property type="protein sequence ID" value="CAG9121188.1"/>
    <property type="molecule type" value="Genomic_DNA"/>
</dbReference>
<evidence type="ECO:0000259" key="3">
    <source>
        <dbReference type="PROSITE" id="PS50157"/>
    </source>
</evidence>
<comment type="caution">
    <text evidence="4">The sequence shown here is derived from an EMBL/GenBank/DDBJ whole genome shotgun (WGS) entry which is preliminary data.</text>
</comment>
<dbReference type="Proteomes" id="UP000783686">
    <property type="component" value="Unassembled WGS sequence"/>
</dbReference>
<evidence type="ECO:0000313" key="4">
    <source>
        <dbReference type="EMBL" id="CAD5225673.1"/>
    </source>
</evidence>
<accession>A0A811LBB5</accession>
<dbReference type="GO" id="GO:0008270">
    <property type="term" value="F:zinc ion binding"/>
    <property type="evidence" value="ECO:0007669"/>
    <property type="project" value="UniProtKB-KW"/>
</dbReference>
<dbReference type="EMBL" id="CAJFDH010000005">
    <property type="protein sequence ID" value="CAD5225673.1"/>
    <property type="molecule type" value="Genomic_DNA"/>
</dbReference>
<keyword evidence="5" id="KW-1185">Reference proteome</keyword>
<organism evidence="4 5">
    <name type="scientific">Bursaphelenchus okinawaensis</name>
    <dbReference type="NCBI Taxonomy" id="465554"/>
    <lineage>
        <taxon>Eukaryota</taxon>
        <taxon>Metazoa</taxon>
        <taxon>Ecdysozoa</taxon>
        <taxon>Nematoda</taxon>
        <taxon>Chromadorea</taxon>
        <taxon>Rhabditida</taxon>
        <taxon>Tylenchina</taxon>
        <taxon>Tylenchomorpha</taxon>
        <taxon>Aphelenchoidea</taxon>
        <taxon>Aphelenchoididae</taxon>
        <taxon>Bursaphelenchus</taxon>
    </lineage>
</organism>
<dbReference type="InterPro" id="IPR040436">
    <property type="entry name" value="Disconnected-like"/>
</dbReference>
<keyword evidence="1" id="KW-0863">Zinc-finger</keyword>
<keyword evidence="1" id="KW-0862">Zinc</keyword>
<evidence type="ECO:0000313" key="5">
    <source>
        <dbReference type="Proteomes" id="UP000614601"/>
    </source>
</evidence>
<dbReference type="SMART" id="SM00355">
    <property type="entry name" value="ZnF_C2H2"/>
    <property type="match status" value="2"/>
</dbReference>
<dbReference type="InterPro" id="IPR013087">
    <property type="entry name" value="Znf_C2H2_type"/>
</dbReference>
<dbReference type="PROSITE" id="PS00028">
    <property type="entry name" value="ZINC_FINGER_C2H2_1"/>
    <property type="match status" value="1"/>
</dbReference>